<dbReference type="SUPFAM" id="SSF55031">
    <property type="entry name" value="Bacterial exopeptidase dimerisation domain"/>
    <property type="match status" value="1"/>
</dbReference>
<dbReference type="EC" id="3.5.1.18" evidence="8"/>
<feature type="domain" description="Peptidase M20 dimerisation" evidence="7">
    <location>
        <begin position="243"/>
        <end position="376"/>
    </location>
</feature>
<dbReference type="Pfam" id="PF07687">
    <property type="entry name" value="M20_dimer"/>
    <property type="match status" value="1"/>
</dbReference>
<dbReference type="InterPro" id="IPR011650">
    <property type="entry name" value="Peptidase_M20_dimer"/>
</dbReference>
<keyword evidence="3" id="KW-0479">Metal-binding</keyword>
<dbReference type="OrthoDB" id="9792335at2"/>
<dbReference type="GO" id="GO:0006508">
    <property type="term" value="P:proteolysis"/>
    <property type="evidence" value="ECO:0007669"/>
    <property type="project" value="UniProtKB-KW"/>
</dbReference>
<comment type="similarity">
    <text evidence="1">Belongs to the peptidase M20A family.</text>
</comment>
<feature type="transmembrane region" description="Helical" evidence="6">
    <location>
        <begin position="6"/>
        <end position="31"/>
    </location>
</feature>
<name>A0A174ZFH2_9FIRM</name>
<accession>A0A174ZFH2</accession>
<dbReference type="InterPro" id="IPR002933">
    <property type="entry name" value="Peptidase_M20"/>
</dbReference>
<dbReference type="GO" id="GO:0046872">
    <property type="term" value="F:metal ion binding"/>
    <property type="evidence" value="ECO:0007669"/>
    <property type="project" value="UniProtKB-KW"/>
</dbReference>
<keyword evidence="5" id="KW-0862">Zinc</keyword>
<sequence>MNPLLIVLYVLLGLLAVYAVLFLIAVLRAVFMKKEFADDKPFDPYKDGIDCDTHAEHLSKIIQVPTVSIRGRNDNTEIYKFHDLLEQQYPNIHRVCERVDIDGALLFIWRGKDKNRNPICLMSHQDVVPADSEKWKYDAFSGKIAEGKIWGRGTVDTKGALCAILESIEELIKEGFTPVCDVYVGSSNNEEITGDGAVKTVEYLYEKGIHFDLVMDEGGSVMSYEDSVKGRMVAHNAMIGILEKGRANIKFTARSRGGHASVPFNNNPFAKLSKLMYIIEHRNPFKKRITHPARVQYHAMAPYMHHFRHRLLYGNLWLFAPIAPYIMHRIGGPAGAVVKTTCIFTMAEGSKGANVIPEKASVTANCRFMVHEPLPQSYKKLGKLCHKLGISMEMLAGFDVPPVADMNCYAYKYVNKRIKETFGNIPRIPYIMLAGTDSRHYTKICDCVLRFVPLMMTGAQLNSAHAINENLSVESLERGIVFYHDFIKNYGSEL</sequence>
<dbReference type="Pfam" id="PF01546">
    <property type="entry name" value="Peptidase_M20"/>
    <property type="match status" value="1"/>
</dbReference>
<reference evidence="8 9" key="1">
    <citation type="submission" date="2015-09" db="EMBL/GenBank/DDBJ databases">
        <authorList>
            <consortium name="Pathogen Informatics"/>
        </authorList>
    </citation>
    <scope>NUCLEOTIDE SEQUENCE [LARGE SCALE GENOMIC DNA]</scope>
    <source>
        <strain evidence="8 9">2789STDY5834928</strain>
    </source>
</reference>
<keyword evidence="2" id="KW-0645">Protease</keyword>
<gene>
    <name evidence="8" type="primary">dapE</name>
    <name evidence="8" type="ORF">ERS852540_00952</name>
</gene>
<dbReference type="Gene3D" id="1.10.150.900">
    <property type="match status" value="1"/>
</dbReference>
<dbReference type="EMBL" id="CZBY01000006">
    <property type="protein sequence ID" value="CUQ84672.1"/>
    <property type="molecule type" value="Genomic_DNA"/>
</dbReference>
<keyword evidence="4 8" id="KW-0378">Hydrolase</keyword>
<dbReference type="PANTHER" id="PTHR45962:SF1">
    <property type="entry name" value="N-FATTY-ACYL-AMINO ACID SYNTHASE_HYDROLASE PM20D1"/>
    <property type="match status" value="1"/>
</dbReference>
<evidence type="ECO:0000313" key="8">
    <source>
        <dbReference type="EMBL" id="CUQ84672.1"/>
    </source>
</evidence>
<dbReference type="PANTHER" id="PTHR45962">
    <property type="entry name" value="N-FATTY-ACYL-AMINO ACID SYNTHASE/HYDROLASE PM20D1"/>
    <property type="match status" value="1"/>
</dbReference>
<dbReference type="GO" id="GO:0008233">
    <property type="term" value="F:peptidase activity"/>
    <property type="evidence" value="ECO:0007669"/>
    <property type="project" value="UniProtKB-KW"/>
</dbReference>
<organism evidence="8 9">
    <name type="scientific">[Eubacterium] siraeum</name>
    <dbReference type="NCBI Taxonomy" id="39492"/>
    <lineage>
        <taxon>Bacteria</taxon>
        <taxon>Bacillati</taxon>
        <taxon>Bacillota</taxon>
        <taxon>Clostridia</taxon>
        <taxon>Eubacteriales</taxon>
        <taxon>Oscillospiraceae</taxon>
        <taxon>Oscillospiraceae incertae sedis</taxon>
    </lineage>
</organism>
<evidence type="ECO:0000256" key="5">
    <source>
        <dbReference type="ARBA" id="ARBA00022833"/>
    </source>
</evidence>
<proteinExistence type="inferred from homology"/>
<keyword evidence="6" id="KW-0812">Transmembrane</keyword>
<dbReference type="InterPro" id="IPR047177">
    <property type="entry name" value="Pept_M20A"/>
</dbReference>
<evidence type="ECO:0000256" key="6">
    <source>
        <dbReference type="SAM" id="Phobius"/>
    </source>
</evidence>
<evidence type="ECO:0000256" key="1">
    <source>
        <dbReference type="ARBA" id="ARBA00006247"/>
    </source>
</evidence>
<evidence type="ECO:0000256" key="4">
    <source>
        <dbReference type="ARBA" id="ARBA00022801"/>
    </source>
</evidence>
<dbReference type="GO" id="GO:0009014">
    <property type="term" value="F:succinyl-diaminopimelate desuccinylase activity"/>
    <property type="evidence" value="ECO:0007669"/>
    <property type="project" value="UniProtKB-EC"/>
</dbReference>
<dbReference type="Gene3D" id="3.30.70.360">
    <property type="match status" value="1"/>
</dbReference>
<keyword evidence="6" id="KW-1133">Transmembrane helix</keyword>
<dbReference type="STRING" id="39492.ERS852540_00952"/>
<evidence type="ECO:0000256" key="3">
    <source>
        <dbReference type="ARBA" id="ARBA00022723"/>
    </source>
</evidence>
<evidence type="ECO:0000259" key="7">
    <source>
        <dbReference type="Pfam" id="PF07687"/>
    </source>
</evidence>
<dbReference type="InterPro" id="IPR036264">
    <property type="entry name" value="Bact_exopeptidase_dim_dom"/>
</dbReference>
<keyword evidence="6" id="KW-0472">Membrane</keyword>
<dbReference type="Gene3D" id="3.40.630.10">
    <property type="entry name" value="Zn peptidases"/>
    <property type="match status" value="1"/>
</dbReference>
<dbReference type="SUPFAM" id="SSF53187">
    <property type="entry name" value="Zn-dependent exopeptidases"/>
    <property type="match status" value="1"/>
</dbReference>
<dbReference type="AlphaFoldDB" id="A0A174ZFH2"/>
<evidence type="ECO:0000256" key="2">
    <source>
        <dbReference type="ARBA" id="ARBA00022670"/>
    </source>
</evidence>
<protein>
    <submittedName>
        <fullName evidence="8">Probable succinyl-diaminopimelate desuccinylase</fullName>
        <ecNumber evidence="8">3.5.1.18</ecNumber>
    </submittedName>
</protein>
<evidence type="ECO:0000313" key="9">
    <source>
        <dbReference type="Proteomes" id="UP000095662"/>
    </source>
</evidence>
<dbReference type="Proteomes" id="UP000095662">
    <property type="component" value="Unassembled WGS sequence"/>
</dbReference>